<dbReference type="Gene3D" id="3.30.230.40">
    <property type="entry name" value="Imidazole glycerol phosphate dehydratase, domain 1"/>
    <property type="match status" value="1"/>
</dbReference>
<evidence type="ECO:0000256" key="2">
    <source>
        <dbReference type="ARBA" id="ARBA00022605"/>
    </source>
</evidence>
<accession>A0ABU8YW15</accession>
<name>A0ABU8YW15_9CYAN</name>
<dbReference type="PANTHER" id="PTHR23133:SF2">
    <property type="entry name" value="IMIDAZOLEGLYCEROL-PHOSPHATE DEHYDRATASE"/>
    <property type="match status" value="1"/>
</dbReference>
<dbReference type="InterPro" id="IPR038494">
    <property type="entry name" value="IGPD_sf"/>
</dbReference>
<feature type="non-terminal residue" evidence="5">
    <location>
        <position position="1"/>
    </location>
</feature>
<keyword evidence="4" id="KW-0456">Lyase</keyword>
<dbReference type="SUPFAM" id="SSF54211">
    <property type="entry name" value="Ribosomal protein S5 domain 2-like"/>
    <property type="match status" value="1"/>
</dbReference>
<comment type="caution">
    <text evidence="5">The sequence shown here is derived from an EMBL/GenBank/DDBJ whole genome shotgun (WGS) entry which is preliminary data.</text>
</comment>
<keyword evidence="2" id="KW-0028">Amino-acid biosynthesis</keyword>
<dbReference type="PANTHER" id="PTHR23133">
    <property type="entry name" value="IMIDAZOLEGLYCEROL-PHOSPHATE DEHYDRATASE HIS7"/>
    <property type="match status" value="1"/>
</dbReference>
<evidence type="ECO:0000313" key="6">
    <source>
        <dbReference type="Proteomes" id="UP001384579"/>
    </source>
</evidence>
<dbReference type="PROSITE" id="PS00955">
    <property type="entry name" value="IGP_DEHYDRATASE_2"/>
    <property type="match status" value="1"/>
</dbReference>
<evidence type="ECO:0000256" key="1">
    <source>
        <dbReference type="ARBA" id="ARBA00005047"/>
    </source>
</evidence>
<comment type="pathway">
    <text evidence="1">Amino-acid biosynthesis; L-histidine biosynthesis; L-histidine from 5-phospho-alpha-D-ribose 1-diphosphate: step 6/9.</text>
</comment>
<dbReference type="EMBL" id="JBBLXS010000702">
    <property type="protein sequence ID" value="MEK0188662.1"/>
    <property type="molecule type" value="Genomic_DNA"/>
</dbReference>
<reference evidence="5 6" key="1">
    <citation type="journal article" date="2020" name="Harmful Algae">
        <title>Molecular and morphological characterization of a novel dihydroanatoxin-a producing Microcoleus species (cyanobacteria) from the Russian River, California, USA.</title>
        <authorList>
            <person name="Conklin K.Y."/>
            <person name="Stancheva R."/>
            <person name="Otten T.G."/>
            <person name="Fadness R."/>
            <person name="Boyer G.L."/>
            <person name="Read B."/>
            <person name="Zhang X."/>
            <person name="Sheath R.G."/>
        </authorList>
    </citation>
    <scope>NUCLEOTIDE SEQUENCE [LARGE SCALE GENOMIC DNA]</scope>
    <source>
        <strain evidence="5 6">PTRS2</strain>
    </source>
</reference>
<keyword evidence="6" id="KW-1185">Reference proteome</keyword>
<protein>
    <submittedName>
        <fullName evidence="5">Imidazoleglycerol-phosphate dehydratase</fullName>
    </submittedName>
</protein>
<dbReference type="Proteomes" id="UP001384579">
    <property type="component" value="Unassembled WGS sequence"/>
</dbReference>
<organism evidence="5 6">
    <name type="scientific">Microcoleus anatoxicus PTRS2</name>
    <dbReference type="NCBI Taxonomy" id="2705321"/>
    <lineage>
        <taxon>Bacteria</taxon>
        <taxon>Bacillati</taxon>
        <taxon>Cyanobacteriota</taxon>
        <taxon>Cyanophyceae</taxon>
        <taxon>Oscillatoriophycideae</taxon>
        <taxon>Oscillatoriales</taxon>
        <taxon>Microcoleaceae</taxon>
        <taxon>Microcoleus</taxon>
        <taxon>Microcoleus anatoxicus</taxon>
    </lineage>
</organism>
<dbReference type="Pfam" id="PF00475">
    <property type="entry name" value="IGPD"/>
    <property type="match status" value="1"/>
</dbReference>
<evidence type="ECO:0000313" key="5">
    <source>
        <dbReference type="EMBL" id="MEK0188662.1"/>
    </source>
</evidence>
<dbReference type="InterPro" id="IPR020568">
    <property type="entry name" value="Ribosomal_Su5_D2-typ_SF"/>
</dbReference>
<evidence type="ECO:0000256" key="4">
    <source>
        <dbReference type="ARBA" id="ARBA00023239"/>
    </source>
</evidence>
<dbReference type="InterPro" id="IPR000807">
    <property type="entry name" value="ImidazoleglycerolP_deHydtase"/>
</dbReference>
<evidence type="ECO:0000256" key="3">
    <source>
        <dbReference type="ARBA" id="ARBA00023102"/>
    </source>
</evidence>
<gene>
    <name evidence="5" type="ORF">WMG39_28020</name>
</gene>
<sequence>HIRQLQGGNSHHIVEAAFKAFARALRMAVAIDPRRASRIPSSKGVL</sequence>
<proteinExistence type="predicted"/>
<dbReference type="InterPro" id="IPR020565">
    <property type="entry name" value="ImidazoleglycerP_deHydtase_CS"/>
</dbReference>
<keyword evidence="3" id="KW-0368">Histidine biosynthesis</keyword>